<evidence type="ECO:0000313" key="3">
    <source>
        <dbReference type="EMBL" id="OLF11255.1"/>
    </source>
</evidence>
<keyword evidence="1" id="KW-0472">Membrane</keyword>
<keyword evidence="4" id="KW-1185">Reference proteome</keyword>
<accession>A0A7Z1AZ08</accession>
<protein>
    <recommendedName>
        <fullName evidence="2">Type VII secretion system protein EccE domain-containing protein</fullName>
    </recommendedName>
</protein>
<keyword evidence="1" id="KW-0812">Transmembrane</keyword>
<name>A0A7Z1AZ08_9PSEU</name>
<dbReference type="Proteomes" id="UP000185696">
    <property type="component" value="Unassembled WGS sequence"/>
</dbReference>
<evidence type="ECO:0000313" key="4">
    <source>
        <dbReference type="Proteomes" id="UP000185696"/>
    </source>
</evidence>
<organism evidence="3 4">
    <name type="scientific">Actinophytocola xinjiangensis</name>
    <dbReference type="NCBI Taxonomy" id="485602"/>
    <lineage>
        <taxon>Bacteria</taxon>
        <taxon>Bacillati</taxon>
        <taxon>Actinomycetota</taxon>
        <taxon>Actinomycetes</taxon>
        <taxon>Pseudonocardiales</taxon>
        <taxon>Pseudonocardiaceae</taxon>
    </lineage>
</organism>
<proteinExistence type="predicted"/>
<comment type="caution">
    <text evidence="3">The sequence shown here is derived from an EMBL/GenBank/DDBJ whole genome shotgun (WGS) entry which is preliminary data.</text>
</comment>
<reference evidence="3 4" key="1">
    <citation type="submission" date="2016-12" db="EMBL/GenBank/DDBJ databases">
        <title>The draft genome sequence of Actinophytocola xinjiangensis.</title>
        <authorList>
            <person name="Wang W."/>
            <person name="Yuan L."/>
        </authorList>
    </citation>
    <scope>NUCLEOTIDE SEQUENCE [LARGE SCALE GENOMIC DNA]</scope>
    <source>
        <strain evidence="3 4">CGMCC 4.4663</strain>
    </source>
</reference>
<evidence type="ECO:0000259" key="2">
    <source>
        <dbReference type="Pfam" id="PF11203"/>
    </source>
</evidence>
<dbReference type="InterPro" id="IPR050051">
    <property type="entry name" value="EccE_dom"/>
</dbReference>
<keyword evidence="1" id="KW-1133">Transmembrane helix</keyword>
<feature type="transmembrane region" description="Helical" evidence="1">
    <location>
        <begin position="48"/>
        <end position="67"/>
    </location>
</feature>
<sequence>MPAQPEGGPPAAVTARRPRVTRELVLPLVVAELVLVMVLVVLDRSWPTVAVVAACGVLLGAVVALRVRGRLVCQWIMLGCRFLLRERGTDLPAEDQGAALLALVRPHAHCTHTMIGDAQAFLVSDVAGVGAVLRPEPGRREPGPPLLTPRDLLPESSDDQAVAYAVQVVHHAGVDRSQPPRVWLTLQALRTAEIHADEDVCAALANVVRRVRRKLRRAGMPFRTLSDQETLGSYAALAHVNAGRGRVREDWWHWQSGPIRHATFRLDGWPALSRQAGARLVRWLLAAAPDTAVTVSRTAHHSPTAPGAEPVVSAVLRIATSRPEALTAAVTDMERLANEVGVTLNRLDGQHVHGLAATLPVGIVEPS</sequence>
<gene>
    <name evidence="3" type="ORF">BLA60_14475</name>
</gene>
<feature type="transmembrane region" description="Helical" evidence="1">
    <location>
        <begin position="24"/>
        <end position="42"/>
    </location>
</feature>
<feature type="domain" description="Type VII secretion system protein EccE" evidence="2">
    <location>
        <begin position="197"/>
        <end position="265"/>
    </location>
</feature>
<dbReference type="Pfam" id="PF11203">
    <property type="entry name" value="EccE"/>
    <property type="match status" value="1"/>
</dbReference>
<dbReference type="EMBL" id="MSIF01000005">
    <property type="protein sequence ID" value="OLF11255.1"/>
    <property type="molecule type" value="Genomic_DNA"/>
</dbReference>
<dbReference type="AlphaFoldDB" id="A0A7Z1AZ08"/>
<evidence type="ECO:0000256" key="1">
    <source>
        <dbReference type="SAM" id="Phobius"/>
    </source>
</evidence>